<dbReference type="SUPFAM" id="SSF143120">
    <property type="entry name" value="YefM-like"/>
    <property type="match status" value="1"/>
</dbReference>
<accession>A0A1D7U2N1</accession>
<dbReference type="KEGG" id="bvv:BHK69_15200"/>
<reference evidence="3 4" key="1">
    <citation type="journal article" date="2015" name="Antonie Van Leeuwenhoek">
        <title>Bosea vaviloviae sp. nov., a new species of slow-growing rhizobia isolated from nodules of the relict species Vavilovia formosa (Stev.) Fed.</title>
        <authorList>
            <person name="Safronova V.I."/>
            <person name="Kuznetsova I.G."/>
            <person name="Sazanova A.L."/>
            <person name="Kimeklis A.K."/>
            <person name="Belimov A.A."/>
            <person name="Andronov E.E."/>
            <person name="Pinaev A.G."/>
            <person name="Chizhevskaya E.P."/>
            <person name="Pukhaev A.R."/>
            <person name="Popov K.P."/>
            <person name="Willems A."/>
            <person name="Tikhonovich I.A."/>
        </authorList>
    </citation>
    <scope>NUCLEOTIDE SEQUENCE [LARGE SCALE GENOMIC DNA]</scope>
    <source>
        <strain evidence="3 4">Vaf18</strain>
    </source>
</reference>
<comment type="function">
    <text evidence="2">Antitoxin component of a type II toxin-antitoxin (TA) system.</text>
</comment>
<dbReference type="Gene3D" id="3.40.1620.10">
    <property type="entry name" value="YefM-like domain"/>
    <property type="match status" value="1"/>
</dbReference>
<dbReference type="Pfam" id="PF02604">
    <property type="entry name" value="PhdYeFM_antitox"/>
    <property type="match status" value="1"/>
</dbReference>
<proteinExistence type="inferred from homology"/>
<dbReference type="NCBIfam" id="TIGR01552">
    <property type="entry name" value="phd_fam"/>
    <property type="match status" value="1"/>
</dbReference>
<dbReference type="InterPro" id="IPR036165">
    <property type="entry name" value="YefM-like_sf"/>
</dbReference>
<evidence type="ECO:0000256" key="1">
    <source>
        <dbReference type="ARBA" id="ARBA00009981"/>
    </source>
</evidence>
<protein>
    <recommendedName>
        <fullName evidence="2">Antitoxin</fullName>
    </recommendedName>
</protein>
<evidence type="ECO:0000313" key="4">
    <source>
        <dbReference type="Proteomes" id="UP000094969"/>
    </source>
</evidence>
<evidence type="ECO:0000256" key="2">
    <source>
        <dbReference type="RuleBase" id="RU362080"/>
    </source>
</evidence>
<dbReference type="Proteomes" id="UP000094969">
    <property type="component" value="Chromosome"/>
</dbReference>
<gene>
    <name evidence="3" type="ORF">BHK69_15200</name>
</gene>
<organism evidence="3 4">
    <name type="scientific">Bosea vaviloviae</name>
    <dbReference type="NCBI Taxonomy" id="1526658"/>
    <lineage>
        <taxon>Bacteria</taxon>
        <taxon>Pseudomonadati</taxon>
        <taxon>Pseudomonadota</taxon>
        <taxon>Alphaproteobacteria</taxon>
        <taxon>Hyphomicrobiales</taxon>
        <taxon>Boseaceae</taxon>
        <taxon>Bosea</taxon>
    </lineage>
</organism>
<name>A0A1D7U2N1_9HYPH</name>
<keyword evidence="4" id="KW-1185">Reference proteome</keyword>
<sequence length="84" mass="9255">MEWPLQDAKNQFSKVVRKARLEGPQIVTLRGERAAVVLSATDYDALRAGRPTLVDDLLSGPAWDDAFAEAVTRRAKTPSRDAAF</sequence>
<dbReference type="AlphaFoldDB" id="A0A1D7U2N1"/>
<evidence type="ECO:0000313" key="3">
    <source>
        <dbReference type="EMBL" id="AOO81621.1"/>
    </source>
</evidence>
<comment type="similarity">
    <text evidence="1 2">Belongs to the phD/YefM antitoxin family.</text>
</comment>
<dbReference type="EMBL" id="CP017147">
    <property type="protein sequence ID" value="AOO81621.1"/>
    <property type="molecule type" value="Genomic_DNA"/>
</dbReference>
<dbReference type="STRING" id="1526658.BHK69_15200"/>
<dbReference type="RefSeq" id="WP_069690833.1">
    <property type="nucleotide sequence ID" value="NZ_CP017147.1"/>
</dbReference>
<dbReference type="OrthoDB" id="7451784at2"/>
<dbReference type="InterPro" id="IPR006442">
    <property type="entry name" value="Antitoxin_Phd/YefM"/>
</dbReference>